<dbReference type="GO" id="GO:0004149">
    <property type="term" value="F:dihydrolipoyllysine-residue succinyltransferase activity"/>
    <property type="evidence" value="ECO:0007669"/>
    <property type="project" value="UniProtKB-EC"/>
</dbReference>
<dbReference type="PROSITE" id="PS51826">
    <property type="entry name" value="PSBD"/>
    <property type="match status" value="1"/>
</dbReference>
<dbReference type="Gene3D" id="3.30.559.10">
    <property type="entry name" value="Chloramphenicol acetyltransferase-like domain"/>
    <property type="match status" value="1"/>
</dbReference>
<evidence type="ECO:0000256" key="9">
    <source>
        <dbReference type="ARBA" id="ARBA00023315"/>
    </source>
</evidence>
<dbReference type="PANTHER" id="PTHR43416:SF5">
    <property type="entry name" value="DIHYDROLIPOYLLYSINE-RESIDUE SUCCINYLTRANSFERASE COMPONENT OF 2-OXOGLUTARATE DEHYDROGENASE COMPLEX, MITOCHONDRIAL"/>
    <property type="match status" value="1"/>
</dbReference>
<dbReference type="SUPFAM" id="SSF51230">
    <property type="entry name" value="Single hybrid motif"/>
    <property type="match status" value="1"/>
</dbReference>
<dbReference type="Pfam" id="PF00198">
    <property type="entry name" value="2-oxoacid_dh"/>
    <property type="match status" value="1"/>
</dbReference>
<dbReference type="NCBIfam" id="TIGR01347">
    <property type="entry name" value="sucB"/>
    <property type="match status" value="1"/>
</dbReference>
<gene>
    <name evidence="15" type="primary">odhB</name>
    <name evidence="15" type="ORF">MUY34_10315</name>
</gene>
<dbReference type="EMBL" id="JALPQF010000009">
    <property type="protein sequence ID" value="MCK8481019.1"/>
    <property type="molecule type" value="Genomic_DNA"/>
</dbReference>
<evidence type="ECO:0000256" key="8">
    <source>
        <dbReference type="ARBA" id="ARBA00022823"/>
    </source>
</evidence>
<evidence type="ECO:0000256" key="6">
    <source>
        <dbReference type="ARBA" id="ARBA00022532"/>
    </source>
</evidence>
<comment type="caution">
    <text evidence="15">The sequence shown here is derived from an EMBL/GenBank/DDBJ whole genome shotgun (WGS) entry which is preliminary data.</text>
</comment>
<evidence type="ECO:0000256" key="10">
    <source>
        <dbReference type="ARBA" id="ARBA00052761"/>
    </source>
</evidence>
<dbReference type="CDD" id="cd06849">
    <property type="entry name" value="lipoyl_domain"/>
    <property type="match status" value="1"/>
</dbReference>
<evidence type="ECO:0000259" key="13">
    <source>
        <dbReference type="PROSITE" id="PS50968"/>
    </source>
</evidence>
<feature type="region of interest" description="Disordered" evidence="12">
    <location>
        <begin position="79"/>
        <end position="191"/>
    </location>
</feature>
<dbReference type="InterPro" id="IPR023213">
    <property type="entry name" value="CAT-like_dom_sf"/>
</dbReference>
<evidence type="ECO:0000313" key="16">
    <source>
        <dbReference type="Proteomes" id="UP001203687"/>
    </source>
</evidence>
<keyword evidence="8 11" id="KW-0450">Lipoyl</keyword>
<dbReference type="InterPro" id="IPR006255">
    <property type="entry name" value="SucB"/>
</dbReference>
<sequence length="422" mass="45030">MILEMKVPSPGESITEVEIAEWLVADGDYVEKDQAIAEVDSDKATLELPAEASGTITLKAEEGDAVEVGAVVCLIDTSAAKPEGGDDAPATYGGGDEGGNANAEKDLAKDQKATPNSSNHEKAPNPAKDTYASGVASPAAKKILDEKGIESSSVSGTGRDGRITKDDAVNAVPSMGTPTGGNRGTSRSKMSMLRRKVAERLVEAKNTTAMLTTFNEVDMSPIFELRKQYKEDFKAKHGVGLGFMSFFTLAVVRALKLYPAVNSMIDGKEMLSYDFVDISIAVSGPKGLMVPVIRNAENLSFRGVESEVKRLAIRARDGQITVDEMTGGTFTISNGGVFGSMLSTPIINPPQSGILGMHNIVERPVAIDGKVEIRPIMYVALSYDHRIIDGKESVGFLVAVKEALENPEELLMNNDVKKALEM</sequence>
<reference evidence="15" key="1">
    <citation type="submission" date="2022-04" db="EMBL/GenBank/DDBJ databases">
        <authorList>
            <person name="Ren T."/>
        </authorList>
    </citation>
    <scope>NUCLEOTIDE SEQUENCE</scope>
    <source>
        <strain evidence="15">F63249</strain>
    </source>
</reference>
<dbReference type="Pfam" id="PF00364">
    <property type="entry name" value="Biotin_lipoyl"/>
    <property type="match status" value="1"/>
</dbReference>
<name>A0ABT0H9H0_9FLAO</name>
<dbReference type="EC" id="2.3.1.61" evidence="4 11"/>
<evidence type="ECO:0000256" key="11">
    <source>
        <dbReference type="RuleBase" id="RU361138"/>
    </source>
</evidence>
<evidence type="ECO:0000259" key="14">
    <source>
        <dbReference type="PROSITE" id="PS51826"/>
    </source>
</evidence>
<comment type="pathway">
    <text evidence="2 11">Amino-acid degradation; L-lysine degradation via saccharopine pathway; glutaryl-CoA from L-lysine: step 6/6.</text>
</comment>
<dbReference type="SUPFAM" id="SSF47005">
    <property type="entry name" value="Peripheral subunit-binding domain of 2-oxo acid dehydrogenase complex"/>
    <property type="match status" value="1"/>
</dbReference>
<dbReference type="InterPro" id="IPR004167">
    <property type="entry name" value="PSBD"/>
</dbReference>
<dbReference type="Gene3D" id="2.40.50.100">
    <property type="match status" value="1"/>
</dbReference>
<comment type="function">
    <text evidence="1 11">E2 component of the 2-oxoglutarate dehydrogenase (OGDH) complex which catalyzes the second step in the conversion of 2-oxoglutarate to succinyl-CoA and CO(2).</text>
</comment>
<comment type="cofactor">
    <cofactor evidence="11">
        <name>(R)-lipoate</name>
        <dbReference type="ChEBI" id="CHEBI:83088"/>
    </cofactor>
    <text evidence="11">Binds 1 lipoyl cofactor covalently.</text>
</comment>
<evidence type="ECO:0000256" key="5">
    <source>
        <dbReference type="ARBA" id="ARBA00019511"/>
    </source>
</evidence>
<organism evidence="15 16">
    <name type="scientific">Psychroserpens algicola</name>
    <dbReference type="NCBI Taxonomy" id="1719034"/>
    <lineage>
        <taxon>Bacteria</taxon>
        <taxon>Pseudomonadati</taxon>
        <taxon>Bacteroidota</taxon>
        <taxon>Flavobacteriia</taxon>
        <taxon>Flavobacteriales</taxon>
        <taxon>Flavobacteriaceae</taxon>
        <taxon>Psychroserpens</taxon>
    </lineage>
</organism>
<dbReference type="Pfam" id="PF02817">
    <property type="entry name" value="E3_binding"/>
    <property type="match status" value="1"/>
</dbReference>
<dbReference type="InterPro" id="IPR050537">
    <property type="entry name" value="2-oxoacid_dehydrogenase"/>
</dbReference>
<keyword evidence="9 11" id="KW-0012">Acyltransferase</keyword>
<dbReference type="PANTHER" id="PTHR43416">
    <property type="entry name" value="DIHYDROLIPOYLLYSINE-RESIDUE SUCCINYLTRANSFERASE COMPONENT OF 2-OXOGLUTARATE DEHYDROGENASE COMPLEX, MITOCHONDRIAL-RELATED"/>
    <property type="match status" value="1"/>
</dbReference>
<dbReference type="InterPro" id="IPR001078">
    <property type="entry name" value="2-oxoacid_DH_actylTfrase"/>
</dbReference>
<evidence type="ECO:0000256" key="4">
    <source>
        <dbReference type="ARBA" id="ARBA00012945"/>
    </source>
</evidence>
<evidence type="ECO:0000256" key="3">
    <source>
        <dbReference type="ARBA" id="ARBA00007317"/>
    </source>
</evidence>
<feature type="compositionally biased region" description="Basic and acidic residues" evidence="12">
    <location>
        <begin position="159"/>
        <end position="168"/>
    </location>
</feature>
<proteinExistence type="inferred from homology"/>
<accession>A0ABT0H9H0</accession>
<evidence type="ECO:0000313" key="15">
    <source>
        <dbReference type="EMBL" id="MCK8481019.1"/>
    </source>
</evidence>
<keyword evidence="7 11" id="KW-0808">Transferase</keyword>
<dbReference type="InterPro" id="IPR036625">
    <property type="entry name" value="E3-bd_dom_sf"/>
</dbReference>
<comment type="similarity">
    <text evidence="3 11">Belongs to the 2-oxoacid dehydrogenase family.</text>
</comment>
<feature type="domain" description="Lipoyl-binding" evidence="13">
    <location>
        <begin position="2"/>
        <end position="76"/>
    </location>
</feature>
<feature type="compositionally biased region" description="Basic and acidic residues" evidence="12">
    <location>
        <begin position="103"/>
        <end position="112"/>
    </location>
</feature>
<dbReference type="Proteomes" id="UP001203687">
    <property type="component" value="Unassembled WGS sequence"/>
</dbReference>
<dbReference type="InterPro" id="IPR011053">
    <property type="entry name" value="Single_hybrid_motif"/>
</dbReference>
<feature type="domain" description="Peripheral subunit-binding (PSBD)" evidence="14">
    <location>
        <begin position="135"/>
        <end position="172"/>
    </location>
</feature>
<dbReference type="Gene3D" id="4.10.320.10">
    <property type="entry name" value="E3-binding domain"/>
    <property type="match status" value="1"/>
</dbReference>
<dbReference type="PROSITE" id="PS50968">
    <property type="entry name" value="BIOTINYL_LIPOYL"/>
    <property type="match status" value="1"/>
</dbReference>
<evidence type="ECO:0000256" key="7">
    <source>
        <dbReference type="ARBA" id="ARBA00022679"/>
    </source>
</evidence>
<protein>
    <recommendedName>
        <fullName evidence="5 11">Dihydrolipoyllysine-residue succinyltransferase component of 2-oxoglutarate dehydrogenase complex</fullName>
        <ecNumber evidence="4 11">2.3.1.61</ecNumber>
    </recommendedName>
    <alternativeName>
        <fullName evidence="11">2-oxoglutarate dehydrogenase complex component E2</fullName>
    </alternativeName>
</protein>
<comment type="catalytic activity">
    <reaction evidence="10 11">
        <text>N(6)-[(R)-dihydrolipoyl]-L-lysyl-[protein] + succinyl-CoA = N(6)-[(R)-S(8)-succinyldihydrolipoyl]-L-lysyl-[protein] + CoA</text>
        <dbReference type="Rhea" id="RHEA:15213"/>
        <dbReference type="Rhea" id="RHEA-COMP:10475"/>
        <dbReference type="Rhea" id="RHEA-COMP:20092"/>
        <dbReference type="ChEBI" id="CHEBI:57287"/>
        <dbReference type="ChEBI" id="CHEBI:57292"/>
        <dbReference type="ChEBI" id="CHEBI:83100"/>
        <dbReference type="ChEBI" id="CHEBI:83120"/>
        <dbReference type="EC" id="2.3.1.61"/>
    </reaction>
</comment>
<evidence type="ECO:0000256" key="12">
    <source>
        <dbReference type="SAM" id="MobiDB-lite"/>
    </source>
</evidence>
<dbReference type="InterPro" id="IPR000089">
    <property type="entry name" value="Biotin_lipoyl"/>
</dbReference>
<keyword evidence="16" id="KW-1185">Reference proteome</keyword>
<dbReference type="NCBIfam" id="NF004309">
    <property type="entry name" value="PRK05704.1"/>
    <property type="match status" value="1"/>
</dbReference>
<dbReference type="SUPFAM" id="SSF52777">
    <property type="entry name" value="CoA-dependent acyltransferases"/>
    <property type="match status" value="1"/>
</dbReference>
<evidence type="ECO:0000256" key="2">
    <source>
        <dbReference type="ARBA" id="ARBA00005145"/>
    </source>
</evidence>
<dbReference type="RefSeq" id="WP_248413037.1">
    <property type="nucleotide sequence ID" value="NZ_JALPQF010000009.1"/>
</dbReference>
<keyword evidence="6 11" id="KW-0816">Tricarboxylic acid cycle</keyword>
<evidence type="ECO:0000256" key="1">
    <source>
        <dbReference type="ARBA" id="ARBA00004052"/>
    </source>
</evidence>